<evidence type="ECO:0000313" key="2">
    <source>
        <dbReference type="EMBL" id="CAA9448599.1"/>
    </source>
</evidence>
<accession>A0A6J4QRQ4</accession>
<proteinExistence type="predicted"/>
<gene>
    <name evidence="2" type="ORF">AVDCRST_MAG28-1127</name>
</gene>
<dbReference type="InterPro" id="IPR023286">
    <property type="entry name" value="ABATE_dom_sf"/>
</dbReference>
<evidence type="ECO:0000259" key="1">
    <source>
        <dbReference type="Pfam" id="PF11706"/>
    </source>
</evidence>
<name>A0A6J4QRQ4_9ACTN</name>
<dbReference type="SUPFAM" id="SSF160904">
    <property type="entry name" value="Jann2411-like"/>
    <property type="match status" value="1"/>
</dbReference>
<organism evidence="2">
    <name type="scientific">uncultured Rubrobacteraceae bacterium</name>
    <dbReference type="NCBI Taxonomy" id="349277"/>
    <lineage>
        <taxon>Bacteria</taxon>
        <taxon>Bacillati</taxon>
        <taxon>Actinomycetota</taxon>
        <taxon>Rubrobacteria</taxon>
        <taxon>Rubrobacterales</taxon>
        <taxon>Rubrobacteraceae</taxon>
        <taxon>environmental samples</taxon>
    </lineage>
</organism>
<dbReference type="PANTHER" id="PTHR35525">
    <property type="entry name" value="BLL6575 PROTEIN"/>
    <property type="match status" value="1"/>
</dbReference>
<dbReference type="PANTHER" id="PTHR35525:SF3">
    <property type="entry name" value="BLL6575 PROTEIN"/>
    <property type="match status" value="1"/>
</dbReference>
<dbReference type="InterPro" id="IPR021005">
    <property type="entry name" value="Znf_CGNR"/>
</dbReference>
<protein>
    <recommendedName>
        <fullName evidence="1">Zinc finger CGNR domain-containing protein</fullName>
    </recommendedName>
</protein>
<dbReference type="AlphaFoldDB" id="A0A6J4QRQ4"/>
<sequence length="209" mass="23210">MAFGEGSVSGFIFVGNYLCLDFANTRLVEDGRSVDLLGTYSDLVRWLLEAGVLGPEEAEEAKERWGDGPEGERVFGRALAFREVLFGLIEDILGGEPVRQETLDEINALLRSRPGYAQVACTDEGLEEQFVAERDEEINAIVPLAESAADLLLRGVPSLLKKCENPACVLHFYDTSKNHARRWCSMSGCGNRMKAAAHYRRQRRPEAQS</sequence>
<dbReference type="Pfam" id="PF07336">
    <property type="entry name" value="ABATE"/>
    <property type="match status" value="1"/>
</dbReference>
<dbReference type="Pfam" id="PF11706">
    <property type="entry name" value="zf-CGNR"/>
    <property type="match status" value="1"/>
</dbReference>
<feature type="domain" description="Zinc finger CGNR" evidence="1">
    <location>
        <begin position="160"/>
        <end position="202"/>
    </location>
</feature>
<dbReference type="Gene3D" id="1.10.3300.10">
    <property type="entry name" value="Jann2411-like domain"/>
    <property type="match status" value="1"/>
</dbReference>
<reference evidence="2" key="1">
    <citation type="submission" date="2020-02" db="EMBL/GenBank/DDBJ databases">
        <authorList>
            <person name="Meier V. D."/>
        </authorList>
    </citation>
    <scope>NUCLEOTIDE SEQUENCE</scope>
    <source>
        <strain evidence="2">AVDCRST_MAG28</strain>
    </source>
</reference>
<dbReference type="EMBL" id="CADCVE010000025">
    <property type="protein sequence ID" value="CAA9448599.1"/>
    <property type="molecule type" value="Genomic_DNA"/>
</dbReference>
<dbReference type="InterPro" id="IPR010852">
    <property type="entry name" value="ABATE"/>
</dbReference>